<feature type="domain" description="Peptidase A1" evidence="6">
    <location>
        <begin position="35"/>
        <end position="349"/>
    </location>
</feature>
<dbReference type="AlphaFoldDB" id="A0A165F2E0"/>
<dbReference type="PRINTS" id="PR00792">
    <property type="entry name" value="PEPSIN"/>
</dbReference>
<dbReference type="InterPro" id="IPR033121">
    <property type="entry name" value="PEPTIDASE_A1"/>
</dbReference>
<dbReference type="STRING" id="1314781.A0A165F2E0"/>
<reference evidence="7 8" key="1">
    <citation type="journal article" date="2016" name="Mol. Biol. Evol.">
        <title>Comparative Genomics of Early-Diverging Mushroom-Forming Fungi Provides Insights into the Origins of Lignocellulose Decay Capabilities.</title>
        <authorList>
            <person name="Nagy L.G."/>
            <person name="Riley R."/>
            <person name="Tritt A."/>
            <person name="Adam C."/>
            <person name="Daum C."/>
            <person name="Floudas D."/>
            <person name="Sun H."/>
            <person name="Yadav J.S."/>
            <person name="Pangilinan J."/>
            <person name="Larsson K.H."/>
            <person name="Matsuura K."/>
            <person name="Barry K."/>
            <person name="Labutti K."/>
            <person name="Kuo R."/>
            <person name="Ohm R.A."/>
            <person name="Bhattacharya S.S."/>
            <person name="Shirouzu T."/>
            <person name="Yoshinaga Y."/>
            <person name="Martin F.M."/>
            <person name="Grigoriev I.V."/>
            <person name="Hibbett D.S."/>
        </authorList>
    </citation>
    <scope>NUCLEOTIDE SEQUENCE [LARGE SCALE GENOMIC DNA]</scope>
    <source>
        <strain evidence="7 8">HHB12029</strain>
    </source>
</reference>
<keyword evidence="5" id="KW-0645">Protease</keyword>
<dbReference type="SUPFAM" id="SSF50630">
    <property type="entry name" value="Acid proteases"/>
    <property type="match status" value="1"/>
</dbReference>
<dbReference type="InterPro" id="IPR021109">
    <property type="entry name" value="Peptidase_aspartic_dom_sf"/>
</dbReference>
<dbReference type="PROSITE" id="PS00141">
    <property type="entry name" value="ASP_PROTEASE"/>
    <property type="match status" value="2"/>
</dbReference>
<accession>A0A165F2E0</accession>
<dbReference type="Gene3D" id="2.40.70.10">
    <property type="entry name" value="Acid Proteases"/>
    <property type="match status" value="2"/>
</dbReference>
<feature type="active site" evidence="3">
    <location>
        <position position="235"/>
    </location>
</feature>
<evidence type="ECO:0000256" key="2">
    <source>
        <dbReference type="ARBA" id="ARBA00022750"/>
    </source>
</evidence>
<dbReference type="Proteomes" id="UP000077266">
    <property type="component" value="Unassembled WGS sequence"/>
</dbReference>
<dbReference type="GO" id="GO:0004190">
    <property type="term" value="F:aspartic-type endopeptidase activity"/>
    <property type="evidence" value="ECO:0007669"/>
    <property type="project" value="UniProtKB-KW"/>
</dbReference>
<dbReference type="InterPro" id="IPR001461">
    <property type="entry name" value="Aspartic_peptidase_A1"/>
</dbReference>
<keyword evidence="4" id="KW-1015">Disulfide bond</keyword>
<dbReference type="OrthoDB" id="2747330at2759"/>
<dbReference type="FunCoup" id="A0A165F2E0">
    <property type="interactions" value="68"/>
</dbReference>
<evidence type="ECO:0000313" key="7">
    <source>
        <dbReference type="EMBL" id="KZV88226.1"/>
    </source>
</evidence>
<evidence type="ECO:0000313" key="8">
    <source>
        <dbReference type="Proteomes" id="UP000077266"/>
    </source>
</evidence>
<evidence type="ECO:0000256" key="4">
    <source>
        <dbReference type="PIRSR" id="PIRSR601461-2"/>
    </source>
</evidence>
<proteinExistence type="inferred from homology"/>
<feature type="active site" evidence="3">
    <location>
        <position position="53"/>
    </location>
</feature>
<dbReference type="PANTHER" id="PTHR47966:SF51">
    <property type="entry name" value="BETA-SITE APP-CLEAVING ENZYME, ISOFORM A-RELATED"/>
    <property type="match status" value="1"/>
</dbReference>
<dbReference type="GO" id="GO:0006508">
    <property type="term" value="P:proteolysis"/>
    <property type="evidence" value="ECO:0007669"/>
    <property type="project" value="UniProtKB-KW"/>
</dbReference>
<dbReference type="CDD" id="cd05471">
    <property type="entry name" value="pepsin_like"/>
    <property type="match status" value="1"/>
</dbReference>
<name>A0A165F2E0_EXIGL</name>
<keyword evidence="2 5" id="KW-0064">Aspartyl protease</keyword>
<evidence type="ECO:0000256" key="5">
    <source>
        <dbReference type="RuleBase" id="RU000454"/>
    </source>
</evidence>
<comment type="similarity">
    <text evidence="1 5">Belongs to the peptidase A1 family.</text>
</comment>
<keyword evidence="8" id="KW-1185">Reference proteome</keyword>
<gene>
    <name evidence="7" type="ORF">EXIGLDRAFT_619731</name>
</gene>
<dbReference type="Pfam" id="PF00026">
    <property type="entry name" value="Asp"/>
    <property type="match status" value="1"/>
</dbReference>
<dbReference type="InterPro" id="IPR034164">
    <property type="entry name" value="Pepsin-like_dom"/>
</dbReference>
<evidence type="ECO:0000256" key="3">
    <source>
        <dbReference type="PIRSR" id="PIRSR601461-1"/>
    </source>
</evidence>
<protein>
    <submittedName>
        <fullName evidence="7">Peptidase A1</fullName>
    </submittedName>
</protein>
<feature type="disulfide bond" evidence="4">
    <location>
        <begin position="270"/>
        <end position="308"/>
    </location>
</feature>
<dbReference type="InterPro" id="IPR001969">
    <property type="entry name" value="Aspartic_peptidase_AS"/>
</dbReference>
<dbReference type="FunFam" id="2.40.70.10:FF:000008">
    <property type="entry name" value="Cathepsin D"/>
    <property type="match status" value="1"/>
</dbReference>
<dbReference type="EMBL" id="KV426105">
    <property type="protein sequence ID" value="KZV88226.1"/>
    <property type="molecule type" value="Genomic_DNA"/>
</dbReference>
<sequence>MPNLTLANLPNDLGTFTGGTHGSQPLTDYGGDTFYYGPVSIGTPGQILNVDVDTGSADLWVQSNCPKNTCTSPQFNQTKSKTFKNTKQSFNIQYGSGSASGQLGQDSVTIAGLTAKNQYFGVVNNPSEDFEGTPSSGLLGMAFSSIASSGKPTFFENVLAQYPTDSVGPLFSVFLTRKQSSGSQVCFGCYDTSKVRSGITWLPVTSKTYWTVSMTGALVNGRAVPATTTIFAAIDTGTTLIYVPAALAKSIYAQIPGSQMMSSGYYRVPCSNLNSNSLRVSLMFNGSPFSIDMRDFNLGRVSSGSSYCVAGILALGNNFPDNLAIVGDEFLKSWYSTYDYSNGARVGLSASINQAQ</sequence>
<keyword evidence="5" id="KW-0378">Hydrolase</keyword>
<dbReference type="PANTHER" id="PTHR47966">
    <property type="entry name" value="BETA-SITE APP-CLEAVING ENZYME, ISOFORM A-RELATED"/>
    <property type="match status" value="1"/>
</dbReference>
<dbReference type="InParanoid" id="A0A165F2E0"/>
<organism evidence="7 8">
    <name type="scientific">Exidia glandulosa HHB12029</name>
    <dbReference type="NCBI Taxonomy" id="1314781"/>
    <lineage>
        <taxon>Eukaryota</taxon>
        <taxon>Fungi</taxon>
        <taxon>Dikarya</taxon>
        <taxon>Basidiomycota</taxon>
        <taxon>Agaricomycotina</taxon>
        <taxon>Agaricomycetes</taxon>
        <taxon>Auriculariales</taxon>
        <taxon>Exidiaceae</taxon>
        <taxon>Exidia</taxon>
    </lineage>
</organism>
<evidence type="ECO:0000259" key="6">
    <source>
        <dbReference type="PROSITE" id="PS51767"/>
    </source>
</evidence>
<evidence type="ECO:0000256" key="1">
    <source>
        <dbReference type="ARBA" id="ARBA00007447"/>
    </source>
</evidence>
<dbReference type="PROSITE" id="PS51767">
    <property type="entry name" value="PEPTIDASE_A1"/>
    <property type="match status" value="1"/>
</dbReference>